<dbReference type="GO" id="GO:0016020">
    <property type="term" value="C:membrane"/>
    <property type="evidence" value="ECO:0007669"/>
    <property type="project" value="InterPro"/>
</dbReference>
<evidence type="ECO:0000256" key="2">
    <source>
        <dbReference type="SAM" id="Phobius"/>
    </source>
</evidence>
<sequence length="138" mass="15622">MRMNSKQQYYGRAAHVLLDSRSTATIPGNNTLPFIGITITVNALAFIGNLINERINIKVFKKSTSRAREKLYSLAERYQLSENIKTCKSFNNVVLSIMLFNFICIGTTVVDNLNVTIFVKNISNIVFNYSALIVDDEY</sequence>
<dbReference type="Pfam" id="PF03125">
    <property type="entry name" value="Sre"/>
    <property type="match status" value="1"/>
</dbReference>
<gene>
    <name evidence="3" type="ORF">TELCIR_07169</name>
</gene>
<dbReference type="OrthoDB" id="5819751at2759"/>
<dbReference type="GO" id="GO:0007606">
    <property type="term" value="P:sensory perception of chemical stimulus"/>
    <property type="evidence" value="ECO:0007669"/>
    <property type="project" value="InterPro"/>
</dbReference>
<keyword evidence="2" id="KW-1133">Transmembrane helix</keyword>
<dbReference type="InterPro" id="IPR004151">
    <property type="entry name" value="7TM_GPCR_serpentine_rcpt_Sre"/>
</dbReference>
<comment type="similarity">
    <text evidence="1">Belongs to the nematode receptor-like protein sre family.</text>
</comment>
<dbReference type="InterPro" id="IPR052854">
    <property type="entry name" value="Serpentine_rcpt_epsilon"/>
</dbReference>
<dbReference type="EMBL" id="KZ346103">
    <property type="protein sequence ID" value="PIO70950.1"/>
    <property type="molecule type" value="Genomic_DNA"/>
</dbReference>
<feature type="transmembrane region" description="Helical" evidence="2">
    <location>
        <begin position="32"/>
        <end position="52"/>
    </location>
</feature>
<keyword evidence="2" id="KW-0812">Transmembrane</keyword>
<evidence type="ECO:0000256" key="1">
    <source>
        <dbReference type="ARBA" id="ARBA00006803"/>
    </source>
</evidence>
<dbReference type="PANTHER" id="PTHR47518:SF9">
    <property type="entry name" value="SERPENTINE RECEPTOR, CLASS T"/>
    <property type="match status" value="1"/>
</dbReference>
<name>A0A2G9UNA5_TELCI</name>
<reference evidence="3 4" key="1">
    <citation type="submission" date="2015-09" db="EMBL/GenBank/DDBJ databases">
        <title>Draft genome of the parasitic nematode Teladorsagia circumcincta isolate WARC Sus (inbred).</title>
        <authorList>
            <person name="Mitreva M."/>
        </authorList>
    </citation>
    <scope>NUCLEOTIDE SEQUENCE [LARGE SCALE GENOMIC DNA]</scope>
    <source>
        <strain evidence="3 4">S</strain>
    </source>
</reference>
<dbReference type="Proteomes" id="UP000230423">
    <property type="component" value="Unassembled WGS sequence"/>
</dbReference>
<accession>A0A2G9UNA5</accession>
<organism evidence="3 4">
    <name type="scientific">Teladorsagia circumcincta</name>
    <name type="common">Brown stomach worm</name>
    <name type="synonym">Ostertagia circumcincta</name>
    <dbReference type="NCBI Taxonomy" id="45464"/>
    <lineage>
        <taxon>Eukaryota</taxon>
        <taxon>Metazoa</taxon>
        <taxon>Ecdysozoa</taxon>
        <taxon>Nematoda</taxon>
        <taxon>Chromadorea</taxon>
        <taxon>Rhabditida</taxon>
        <taxon>Rhabditina</taxon>
        <taxon>Rhabditomorpha</taxon>
        <taxon>Strongyloidea</taxon>
        <taxon>Trichostrongylidae</taxon>
        <taxon>Teladorsagia</taxon>
    </lineage>
</organism>
<proteinExistence type="inferred from homology"/>
<evidence type="ECO:0000313" key="4">
    <source>
        <dbReference type="Proteomes" id="UP000230423"/>
    </source>
</evidence>
<keyword evidence="4" id="KW-1185">Reference proteome</keyword>
<dbReference type="AlphaFoldDB" id="A0A2G9UNA5"/>
<protein>
    <submittedName>
        <fullName evidence="3">Uncharacterized protein</fullName>
    </submittedName>
</protein>
<keyword evidence="2" id="KW-0472">Membrane</keyword>
<dbReference type="PANTHER" id="PTHR47518">
    <property type="entry name" value="SERPENTINE RECEPTOR CLASS EPSILON-13-RELATED"/>
    <property type="match status" value="1"/>
</dbReference>
<evidence type="ECO:0000313" key="3">
    <source>
        <dbReference type="EMBL" id="PIO70950.1"/>
    </source>
</evidence>